<keyword evidence="2" id="KW-0479">Metal-binding</keyword>
<dbReference type="PANTHER" id="PTHR11081">
    <property type="entry name" value="FLAP ENDONUCLEASE FAMILY MEMBER"/>
    <property type="match status" value="1"/>
</dbReference>
<dbReference type="PANTHER" id="PTHR11081:SF9">
    <property type="entry name" value="FLAP ENDONUCLEASE 1"/>
    <property type="match status" value="1"/>
</dbReference>
<proteinExistence type="predicted"/>
<evidence type="ECO:0000256" key="3">
    <source>
        <dbReference type="ARBA" id="ARBA00022759"/>
    </source>
</evidence>
<evidence type="ECO:0000313" key="7">
    <source>
        <dbReference type="EMBL" id="WFD48455.1"/>
    </source>
</evidence>
<accession>A0ABY8EVI5</accession>
<evidence type="ECO:0000256" key="4">
    <source>
        <dbReference type="ARBA" id="ARBA00022801"/>
    </source>
</evidence>
<evidence type="ECO:0000256" key="5">
    <source>
        <dbReference type="ARBA" id="ARBA00022842"/>
    </source>
</evidence>
<dbReference type="InterPro" id="IPR029060">
    <property type="entry name" value="PIN-like_dom_sf"/>
</dbReference>
<dbReference type="InterPro" id="IPR006086">
    <property type="entry name" value="XPG-I_dom"/>
</dbReference>
<gene>
    <name evidence="7" type="ORF">GLX27_003125</name>
</gene>
<keyword evidence="8" id="KW-1185">Reference proteome</keyword>
<dbReference type="Gene3D" id="1.10.150.20">
    <property type="entry name" value="5' to 3' exonuclease, C-terminal subdomain"/>
    <property type="match status" value="1"/>
</dbReference>
<evidence type="ECO:0000259" key="6">
    <source>
        <dbReference type="SMART" id="SM00485"/>
    </source>
</evidence>
<evidence type="ECO:0000256" key="2">
    <source>
        <dbReference type="ARBA" id="ARBA00022723"/>
    </source>
</evidence>
<sequence>MHATRAVRGIQGFFPFLKKHAPDAFLTITSFTDLARARIAIDATLLTQKFVYSEHVSGARHLVGLGNVVHALRGVGAVPIMVFDHPTERLPQKRETNEKRAAQRTLRAFRCAVETERSARVRTLADAVHTYDTFDEATKLATSAAVRGDAAARAVPAEAARLAETVRALRAAYEAQHARIAAHAPLMESAAQRALHAAEAGVYAALAEACVDGTQTLLVCVPNDVRGVPATSTAAWLGKRSTELCATYTRNTRVVTDAMYREGIELCRRLGVPVLIVGDGQGAPGDALDDAPGDVHEAEGFASALVRASYADMVASEDSDVLLYHVPLLRGLGARQPACELVDAARVRQALFPELGVPEDEADEARRAKLLQYALLCGTDFNRTIPGLGPVGAYRAVCAHGTAERILMHMAHEPPMPRDAYLAHLADAARVFERPPAVAAAADAAGLVRSAPDARDGVPRWAAFLHTAPTPVRAAPAPERTRLAEAHSLPRYLEAS</sequence>
<keyword evidence="1" id="KW-0540">Nuclease</keyword>
<dbReference type="Pfam" id="PF00752">
    <property type="entry name" value="XPG_N"/>
    <property type="match status" value="1"/>
</dbReference>
<dbReference type="SUPFAM" id="SSF47807">
    <property type="entry name" value="5' to 3' exonuclease, C-terminal subdomain"/>
    <property type="match status" value="1"/>
</dbReference>
<organism evidence="7 8">
    <name type="scientific">Malassezia furfur</name>
    <name type="common">Pityriasis versicolor infection agent</name>
    <name type="synonym">Pityrosporum furfur</name>
    <dbReference type="NCBI Taxonomy" id="55194"/>
    <lineage>
        <taxon>Eukaryota</taxon>
        <taxon>Fungi</taxon>
        <taxon>Dikarya</taxon>
        <taxon>Basidiomycota</taxon>
        <taxon>Ustilaginomycotina</taxon>
        <taxon>Malasseziomycetes</taxon>
        <taxon>Malasseziales</taxon>
        <taxon>Malasseziaceae</taxon>
        <taxon>Malassezia</taxon>
    </lineage>
</organism>
<dbReference type="Gene3D" id="3.40.50.1010">
    <property type="entry name" value="5'-nuclease"/>
    <property type="match status" value="2"/>
</dbReference>
<keyword evidence="3" id="KW-0255">Endonuclease</keyword>
<dbReference type="InterPro" id="IPR006084">
    <property type="entry name" value="XPG/Rad2"/>
</dbReference>
<feature type="domain" description="XPG N-terminal" evidence="6">
    <location>
        <begin position="9"/>
        <end position="107"/>
    </location>
</feature>
<keyword evidence="5" id="KW-0460">Magnesium</keyword>
<reference evidence="7 8" key="1">
    <citation type="journal article" date="2020" name="Elife">
        <title>Loss of centromere function drives karyotype evolution in closely related Malassezia species.</title>
        <authorList>
            <person name="Sankaranarayanan S.R."/>
            <person name="Ianiri G."/>
            <person name="Coelho M.A."/>
            <person name="Reza M.H."/>
            <person name="Thimmappa B.C."/>
            <person name="Ganguly P."/>
            <person name="Vadnala R.N."/>
            <person name="Sun S."/>
            <person name="Siddharthan R."/>
            <person name="Tellgren-Roth C."/>
            <person name="Dawson T.L."/>
            <person name="Heitman J."/>
            <person name="Sanyal K."/>
        </authorList>
    </citation>
    <scope>NUCLEOTIDE SEQUENCE [LARGE SCALE GENOMIC DNA]</scope>
    <source>
        <strain evidence="7">CBS14141</strain>
    </source>
</reference>
<dbReference type="InterPro" id="IPR036279">
    <property type="entry name" value="5-3_exonuclease_C_sf"/>
</dbReference>
<dbReference type="SMART" id="SM00485">
    <property type="entry name" value="XPGN"/>
    <property type="match status" value="1"/>
</dbReference>
<evidence type="ECO:0000256" key="1">
    <source>
        <dbReference type="ARBA" id="ARBA00022722"/>
    </source>
</evidence>
<dbReference type="EMBL" id="CP046236">
    <property type="protein sequence ID" value="WFD48455.1"/>
    <property type="molecule type" value="Genomic_DNA"/>
</dbReference>
<dbReference type="Proteomes" id="UP000818624">
    <property type="component" value="Chromosome 3"/>
</dbReference>
<protein>
    <recommendedName>
        <fullName evidence="6">XPG N-terminal domain-containing protein</fullName>
    </recommendedName>
</protein>
<dbReference type="InterPro" id="IPR006085">
    <property type="entry name" value="XPG_DNA_repair_N"/>
</dbReference>
<evidence type="ECO:0000313" key="8">
    <source>
        <dbReference type="Proteomes" id="UP000818624"/>
    </source>
</evidence>
<dbReference type="CDD" id="cd09897">
    <property type="entry name" value="H3TH_FEN1-XPG-like"/>
    <property type="match status" value="1"/>
</dbReference>
<name>A0ABY8EVI5_MALFU</name>
<dbReference type="PRINTS" id="PR00853">
    <property type="entry name" value="XPGRADSUPER"/>
</dbReference>
<dbReference type="Pfam" id="PF00867">
    <property type="entry name" value="XPG_I"/>
    <property type="match status" value="1"/>
</dbReference>
<keyword evidence="4" id="KW-0378">Hydrolase</keyword>
<dbReference type="SUPFAM" id="SSF88723">
    <property type="entry name" value="PIN domain-like"/>
    <property type="match status" value="1"/>
</dbReference>